<evidence type="ECO:0000259" key="6">
    <source>
        <dbReference type="Pfam" id="PF01926"/>
    </source>
</evidence>
<sequence length="456" mass="49350">MRRHLCGRSVAVLARQYATAVAAFSTQSDSQRGVYALETIYALCSAPGKAGVAVVRISGDQADTCLQQLSRSTALPEPRVAALRKLFHPTTKEHLDDALVLRFPRPKSFTGEDVVELHTHGGVAVIAGVLEALSHVPRCRAAEAGEFTERAFDNNKIDLVQVEGLADLLSAETEAQREQALRQLSGDIGEIYEGWRDSLVKCLAYVEAMIDFGDDEDDVTDAAYRAAIDRVRVLADSIRAIVSSIAGTTRDVVQVPLNIVGYPVLISDTAGLRETQDLVEREGVLRAQTCASEADICVVVLDVQHANQLQTSAFQSYLKGGAIVVLNKSDQVDDETVGHVVSAFDAKTRDQLVVISCVDGDNIDVFVDKLASSVKEKLKVSAGGRSSSDALITRERHRQNLVECLACLDQFLADPYQSEIAAEGLRRAVAAIGRILGRIDVEDVLDVLFADFCIGK</sequence>
<dbReference type="GO" id="GO:0030488">
    <property type="term" value="P:tRNA methylation"/>
    <property type="evidence" value="ECO:0007669"/>
    <property type="project" value="TreeGrafter"/>
</dbReference>
<dbReference type="Pfam" id="PF01926">
    <property type="entry name" value="MMR_HSR1"/>
    <property type="match status" value="1"/>
</dbReference>
<evidence type="ECO:0008006" key="11">
    <source>
        <dbReference type="Google" id="ProtNLM"/>
    </source>
</evidence>
<dbReference type="PANTHER" id="PTHR42714">
    <property type="entry name" value="TRNA MODIFICATION GTPASE GTPBP3"/>
    <property type="match status" value="1"/>
</dbReference>
<evidence type="ECO:0000256" key="2">
    <source>
        <dbReference type="ARBA" id="ARBA00011043"/>
    </source>
</evidence>
<evidence type="ECO:0000259" key="8">
    <source>
        <dbReference type="Pfam" id="PF12631"/>
    </source>
</evidence>
<dbReference type="InterPro" id="IPR027266">
    <property type="entry name" value="TrmE/GcvT-like"/>
</dbReference>
<dbReference type="SUPFAM" id="SSF52540">
    <property type="entry name" value="P-loop containing nucleoside triphosphate hydrolases"/>
    <property type="match status" value="1"/>
</dbReference>
<dbReference type="Pfam" id="PF12631">
    <property type="entry name" value="MnmE_helical"/>
    <property type="match status" value="1"/>
</dbReference>
<evidence type="ECO:0000313" key="10">
    <source>
        <dbReference type="Proteomes" id="UP001162031"/>
    </source>
</evidence>
<evidence type="ECO:0000256" key="5">
    <source>
        <dbReference type="ARBA" id="ARBA00023134"/>
    </source>
</evidence>
<keyword evidence="5" id="KW-0342">GTP-binding</keyword>
<dbReference type="InterPro" id="IPR018948">
    <property type="entry name" value="GTP-bd_TrmE_N"/>
</dbReference>
<dbReference type="AlphaFoldDB" id="A0AAV0U3G5"/>
<dbReference type="InterPro" id="IPR006073">
    <property type="entry name" value="GTP-bd"/>
</dbReference>
<proteinExistence type="inferred from homology"/>
<dbReference type="GO" id="GO:0005525">
    <property type="term" value="F:GTP binding"/>
    <property type="evidence" value="ECO:0007669"/>
    <property type="project" value="UniProtKB-KW"/>
</dbReference>
<dbReference type="InterPro" id="IPR005225">
    <property type="entry name" value="Small_GTP-bd"/>
</dbReference>
<dbReference type="GO" id="GO:0005739">
    <property type="term" value="C:mitochondrion"/>
    <property type="evidence" value="ECO:0007669"/>
    <property type="project" value="UniProtKB-SubCell"/>
</dbReference>
<dbReference type="Gene3D" id="3.30.1360.120">
    <property type="entry name" value="Probable tRNA modification gtpase trme, domain 1"/>
    <property type="match status" value="1"/>
</dbReference>
<dbReference type="CDD" id="cd04164">
    <property type="entry name" value="trmE"/>
    <property type="match status" value="1"/>
</dbReference>
<protein>
    <recommendedName>
        <fullName evidence="11">TrmE-type G domain-containing protein</fullName>
    </recommendedName>
</protein>
<dbReference type="SUPFAM" id="SSF103025">
    <property type="entry name" value="Folate-binding domain"/>
    <property type="match status" value="1"/>
</dbReference>
<evidence type="ECO:0000256" key="3">
    <source>
        <dbReference type="ARBA" id="ARBA00022694"/>
    </source>
</evidence>
<dbReference type="InterPro" id="IPR025867">
    <property type="entry name" value="MnmE_helical"/>
</dbReference>
<evidence type="ECO:0000259" key="7">
    <source>
        <dbReference type="Pfam" id="PF10396"/>
    </source>
</evidence>
<dbReference type="NCBIfam" id="TIGR00231">
    <property type="entry name" value="small_GTP"/>
    <property type="match status" value="1"/>
</dbReference>
<dbReference type="GO" id="GO:0002098">
    <property type="term" value="P:tRNA wobble uridine modification"/>
    <property type="evidence" value="ECO:0007669"/>
    <property type="project" value="TreeGrafter"/>
</dbReference>
<dbReference type="PANTHER" id="PTHR42714:SF2">
    <property type="entry name" value="TRNA MODIFICATION GTPASE GTPBP3, MITOCHONDRIAL"/>
    <property type="match status" value="1"/>
</dbReference>
<comment type="caution">
    <text evidence="9">The sequence shown here is derived from an EMBL/GenBank/DDBJ whole genome shotgun (WGS) entry which is preliminary data.</text>
</comment>
<dbReference type="Gene3D" id="1.20.120.430">
    <property type="entry name" value="tRNA modification GTPase MnmE domain 2"/>
    <property type="match status" value="2"/>
</dbReference>
<dbReference type="GO" id="GO:0003924">
    <property type="term" value="F:GTPase activity"/>
    <property type="evidence" value="ECO:0007669"/>
    <property type="project" value="InterPro"/>
</dbReference>
<dbReference type="Pfam" id="PF10396">
    <property type="entry name" value="TrmE_N"/>
    <property type="match status" value="1"/>
</dbReference>
<dbReference type="CDD" id="cd14858">
    <property type="entry name" value="TrmE_N"/>
    <property type="match status" value="1"/>
</dbReference>
<feature type="domain" description="GTP-binding protein TrmE N-terminal" evidence="7">
    <location>
        <begin position="39"/>
        <end position="156"/>
    </location>
</feature>
<reference evidence="9" key="1">
    <citation type="submission" date="2022-12" db="EMBL/GenBank/DDBJ databases">
        <authorList>
            <person name="Webb A."/>
        </authorList>
    </citation>
    <scope>NUCLEOTIDE SEQUENCE</scope>
    <source>
        <strain evidence="9">Hp1</strain>
    </source>
</reference>
<keyword evidence="4" id="KW-0547">Nucleotide-binding</keyword>
<dbReference type="Proteomes" id="UP001162031">
    <property type="component" value="Unassembled WGS sequence"/>
</dbReference>
<gene>
    <name evidence="9" type="ORF">HBR001_LOCUS4842</name>
</gene>
<dbReference type="InterPro" id="IPR004520">
    <property type="entry name" value="GTPase_MnmE"/>
</dbReference>
<feature type="domain" description="G" evidence="6">
    <location>
        <begin position="234"/>
        <end position="328"/>
    </location>
</feature>
<dbReference type="HAMAP" id="MF_00379">
    <property type="entry name" value="GTPase_MnmE"/>
    <property type="match status" value="1"/>
</dbReference>
<dbReference type="InterPro" id="IPR027368">
    <property type="entry name" value="MnmE_dom2"/>
</dbReference>
<feature type="domain" description="MnmE helical" evidence="8">
    <location>
        <begin position="159"/>
        <end position="453"/>
    </location>
</feature>
<dbReference type="InterPro" id="IPR031168">
    <property type="entry name" value="G_TrmE"/>
</dbReference>
<comment type="similarity">
    <text evidence="2">Belongs to the TRAFAC class TrmE-Era-EngA-EngB-Septin-like GTPase superfamily. TrmE GTPase family.</text>
</comment>
<evidence type="ECO:0000313" key="9">
    <source>
        <dbReference type="EMBL" id="CAI5730410.1"/>
    </source>
</evidence>
<keyword evidence="10" id="KW-1185">Reference proteome</keyword>
<organism evidence="9 10">
    <name type="scientific">Hyaloperonospora brassicae</name>
    <name type="common">Brassica downy mildew</name>
    <name type="synonym">Peronospora brassicae</name>
    <dbReference type="NCBI Taxonomy" id="162125"/>
    <lineage>
        <taxon>Eukaryota</taxon>
        <taxon>Sar</taxon>
        <taxon>Stramenopiles</taxon>
        <taxon>Oomycota</taxon>
        <taxon>Peronosporomycetes</taxon>
        <taxon>Peronosporales</taxon>
        <taxon>Peronosporaceae</taxon>
        <taxon>Hyaloperonospora</taxon>
    </lineage>
</organism>
<evidence type="ECO:0000256" key="4">
    <source>
        <dbReference type="ARBA" id="ARBA00022741"/>
    </source>
</evidence>
<comment type="subcellular location">
    <subcellularLocation>
        <location evidence="1">Mitochondrion</location>
    </subcellularLocation>
</comment>
<accession>A0AAV0U3G5</accession>
<dbReference type="InterPro" id="IPR027417">
    <property type="entry name" value="P-loop_NTPase"/>
</dbReference>
<dbReference type="SUPFAM" id="SSF116878">
    <property type="entry name" value="TrmE connector domain"/>
    <property type="match status" value="1"/>
</dbReference>
<evidence type="ECO:0000256" key="1">
    <source>
        <dbReference type="ARBA" id="ARBA00004173"/>
    </source>
</evidence>
<keyword evidence="3" id="KW-0819">tRNA processing</keyword>
<dbReference type="FunFam" id="3.30.1360.120:FF:000007">
    <property type="entry name" value="tRNA modification GTPase GTPBP3, mitochondrial"/>
    <property type="match status" value="1"/>
</dbReference>
<name>A0AAV0U3G5_HYABA</name>
<dbReference type="EMBL" id="CANTFL010001027">
    <property type="protein sequence ID" value="CAI5730410.1"/>
    <property type="molecule type" value="Genomic_DNA"/>
</dbReference>